<dbReference type="OrthoDB" id="20872at2759"/>
<organism evidence="4 5">
    <name type="scientific">Phytophthora infestans (strain T30-4)</name>
    <name type="common">Potato late blight agent</name>
    <dbReference type="NCBI Taxonomy" id="403677"/>
    <lineage>
        <taxon>Eukaryota</taxon>
        <taxon>Sar</taxon>
        <taxon>Stramenopiles</taxon>
        <taxon>Oomycota</taxon>
        <taxon>Peronosporomycetes</taxon>
        <taxon>Peronosporales</taxon>
        <taxon>Peronosporaceae</taxon>
        <taxon>Phytophthora</taxon>
    </lineage>
</organism>
<dbReference type="GeneID" id="9461776"/>
<feature type="compositionally biased region" description="Basic and acidic residues" evidence="3">
    <location>
        <begin position="73"/>
        <end position="85"/>
    </location>
</feature>
<keyword evidence="2" id="KW-1015">Disulfide bond</keyword>
<feature type="region of interest" description="Disordered" evidence="3">
    <location>
        <begin position="73"/>
        <end position="144"/>
    </location>
</feature>
<evidence type="ECO:0000256" key="1">
    <source>
        <dbReference type="ARBA" id="ARBA00006196"/>
    </source>
</evidence>
<comment type="similarity">
    <text evidence="1">Belongs to the TRIAP1/MDM35 family.</text>
</comment>
<evidence type="ECO:0000313" key="5">
    <source>
        <dbReference type="Proteomes" id="UP000006643"/>
    </source>
</evidence>
<accession>D0NBC9</accession>
<feature type="compositionally biased region" description="Low complexity" evidence="3">
    <location>
        <begin position="106"/>
        <end position="115"/>
    </location>
</feature>
<feature type="compositionally biased region" description="Basic and acidic residues" evidence="3">
    <location>
        <begin position="93"/>
        <end position="102"/>
    </location>
</feature>
<evidence type="ECO:0000313" key="4">
    <source>
        <dbReference type="EMBL" id="EEY55358.1"/>
    </source>
</evidence>
<keyword evidence="5" id="KW-1185">Reference proteome</keyword>
<dbReference type="eggNOG" id="ENOG502S96E">
    <property type="taxonomic scope" value="Eukaryota"/>
</dbReference>
<dbReference type="Pfam" id="PF05254">
    <property type="entry name" value="UPF0203"/>
    <property type="match status" value="1"/>
</dbReference>
<dbReference type="STRING" id="403677.D0NBC9"/>
<protein>
    <submittedName>
        <fullName evidence="4">Uncharacterized protein</fullName>
    </submittedName>
</protein>
<dbReference type="KEGG" id="pif:PITG_09297"/>
<dbReference type="EMBL" id="DS028131">
    <property type="protein sequence ID" value="EEY55358.1"/>
    <property type="molecule type" value="Genomic_DNA"/>
</dbReference>
<evidence type="ECO:0000256" key="3">
    <source>
        <dbReference type="SAM" id="MobiDB-lite"/>
    </source>
</evidence>
<gene>
    <name evidence="4" type="ORF">PITG_09297</name>
</gene>
<evidence type="ECO:0000256" key="2">
    <source>
        <dbReference type="ARBA" id="ARBA00023157"/>
    </source>
</evidence>
<dbReference type="VEuPathDB" id="FungiDB:PITG_09297"/>
<dbReference type="OMA" id="FAECEEQ"/>
<sequence length="144" mass="16627">MSFSECEDQKERVKACYGDWFQNLWGGSWDRSECEQETHEYRQCVQDAIKRRKEQGKRKIDRNVDNDWMDQVKDKSNEMANDAKSRARNARNRAYEEKDQAKSKAKSAVSNASGKVQETADSWTDTIKGYAKKANDTVLGSDDD</sequence>
<dbReference type="Proteomes" id="UP000006643">
    <property type="component" value="Unassembled WGS sequence"/>
</dbReference>
<proteinExistence type="inferred from homology"/>
<name>D0NBC9_PHYIT</name>
<dbReference type="RefSeq" id="XP_002903582.1">
    <property type="nucleotide sequence ID" value="XM_002903536.1"/>
</dbReference>
<reference evidence="5" key="1">
    <citation type="journal article" date="2009" name="Nature">
        <title>Genome sequence and analysis of the Irish potato famine pathogen Phytophthora infestans.</title>
        <authorList>
            <consortium name="The Broad Institute Genome Sequencing Platform"/>
            <person name="Haas B.J."/>
            <person name="Kamoun S."/>
            <person name="Zody M.C."/>
            <person name="Jiang R.H."/>
            <person name="Handsaker R.E."/>
            <person name="Cano L.M."/>
            <person name="Grabherr M."/>
            <person name="Kodira C.D."/>
            <person name="Raffaele S."/>
            <person name="Torto-Alalibo T."/>
            <person name="Bozkurt T.O."/>
            <person name="Ah-Fong A.M."/>
            <person name="Alvarado L."/>
            <person name="Anderson V.L."/>
            <person name="Armstrong M.R."/>
            <person name="Avrova A."/>
            <person name="Baxter L."/>
            <person name="Beynon J."/>
            <person name="Boevink P.C."/>
            <person name="Bollmann S.R."/>
            <person name="Bos J.I."/>
            <person name="Bulone V."/>
            <person name="Cai G."/>
            <person name="Cakir C."/>
            <person name="Carrington J.C."/>
            <person name="Chawner M."/>
            <person name="Conti L."/>
            <person name="Costanzo S."/>
            <person name="Ewan R."/>
            <person name="Fahlgren N."/>
            <person name="Fischbach M.A."/>
            <person name="Fugelstad J."/>
            <person name="Gilroy E.M."/>
            <person name="Gnerre S."/>
            <person name="Green P.J."/>
            <person name="Grenville-Briggs L.J."/>
            <person name="Griffith J."/>
            <person name="Grunwald N.J."/>
            <person name="Horn K."/>
            <person name="Horner N.R."/>
            <person name="Hu C.H."/>
            <person name="Huitema E."/>
            <person name="Jeong D.H."/>
            <person name="Jones A.M."/>
            <person name="Jones J.D."/>
            <person name="Jones R.W."/>
            <person name="Karlsson E.K."/>
            <person name="Kunjeti S.G."/>
            <person name="Lamour K."/>
            <person name="Liu Z."/>
            <person name="Ma L."/>
            <person name="Maclean D."/>
            <person name="Chibucos M.C."/>
            <person name="McDonald H."/>
            <person name="McWalters J."/>
            <person name="Meijer H.J."/>
            <person name="Morgan W."/>
            <person name="Morris P.F."/>
            <person name="Munro C.A."/>
            <person name="O'Neill K."/>
            <person name="Ospina-Giraldo M."/>
            <person name="Pinzon A."/>
            <person name="Pritchard L."/>
            <person name="Ramsahoye B."/>
            <person name="Ren Q."/>
            <person name="Restrepo S."/>
            <person name="Roy S."/>
            <person name="Sadanandom A."/>
            <person name="Savidor A."/>
            <person name="Schornack S."/>
            <person name="Schwartz D.C."/>
            <person name="Schumann U.D."/>
            <person name="Schwessinger B."/>
            <person name="Seyer L."/>
            <person name="Sharpe T."/>
            <person name="Silvar C."/>
            <person name="Song J."/>
            <person name="Studholme D.J."/>
            <person name="Sykes S."/>
            <person name="Thines M."/>
            <person name="van de Vondervoort P.J."/>
            <person name="Phuntumart V."/>
            <person name="Wawra S."/>
            <person name="Weide R."/>
            <person name="Win J."/>
            <person name="Young C."/>
            <person name="Zhou S."/>
            <person name="Fry W."/>
            <person name="Meyers B.C."/>
            <person name="van West P."/>
            <person name="Ristaino J."/>
            <person name="Govers F."/>
            <person name="Birch P.R."/>
            <person name="Whisson S.C."/>
            <person name="Judelson H.S."/>
            <person name="Nusbaum C."/>
        </authorList>
    </citation>
    <scope>NUCLEOTIDE SEQUENCE [LARGE SCALE GENOMIC DNA]</scope>
    <source>
        <strain evidence="5">T30-4</strain>
    </source>
</reference>
<dbReference type="AlphaFoldDB" id="D0NBC9"/>
<dbReference type="InterPro" id="IPR007918">
    <property type="entry name" value="MDM35_apoptosis"/>
</dbReference>
<dbReference type="HOGENOM" id="CLU_125300_0_0_1"/>
<dbReference type="InParanoid" id="D0NBC9"/>